<keyword evidence="6" id="KW-0472">Membrane</keyword>
<dbReference type="InParanoid" id="A0A1E7FNW1"/>
<dbReference type="Pfam" id="PF03357">
    <property type="entry name" value="Snf7"/>
    <property type="match status" value="1"/>
</dbReference>
<dbReference type="GO" id="GO:0015031">
    <property type="term" value="P:protein transport"/>
    <property type="evidence" value="ECO:0007669"/>
    <property type="project" value="UniProtKB-KW"/>
</dbReference>
<keyword evidence="4" id="KW-0967">Endosome</keyword>
<evidence type="ECO:0000256" key="2">
    <source>
        <dbReference type="ARBA" id="ARBA00006190"/>
    </source>
</evidence>
<protein>
    <submittedName>
        <fullName evidence="8">Snf7-domain-containing protein</fullName>
    </submittedName>
</protein>
<organism evidence="8 9">
    <name type="scientific">Fragilariopsis cylindrus CCMP1102</name>
    <dbReference type="NCBI Taxonomy" id="635003"/>
    <lineage>
        <taxon>Eukaryota</taxon>
        <taxon>Sar</taxon>
        <taxon>Stramenopiles</taxon>
        <taxon>Ochrophyta</taxon>
        <taxon>Bacillariophyta</taxon>
        <taxon>Bacillariophyceae</taxon>
        <taxon>Bacillariophycidae</taxon>
        <taxon>Bacillariales</taxon>
        <taxon>Bacillariaceae</taxon>
        <taxon>Fragilariopsis</taxon>
    </lineage>
</organism>
<dbReference type="Proteomes" id="UP000095751">
    <property type="component" value="Unassembled WGS sequence"/>
</dbReference>
<keyword evidence="3" id="KW-0813">Transport</keyword>
<comment type="similarity">
    <text evidence="2">Belongs to the SNF7 family.</text>
</comment>
<feature type="region of interest" description="Disordered" evidence="7">
    <location>
        <begin position="192"/>
        <end position="253"/>
    </location>
</feature>
<evidence type="ECO:0000256" key="7">
    <source>
        <dbReference type="SAM" id="MobiDB-lite"/>
    </source>
</evidence>
<dbReference type="GO" id="GO:0006900">
    <property type="term" value="P:vesicle budding from membrane"/>
    <property type="evidence" value="ECO:0007669"/>
    <property type="project" value="TreeGrafter"/>
</dbReference>
<evidence type="ECO:0000256" key="5">
    <source>
        <dbReference type="ARBA" id="ARBA00022927"/>
    </source>
</evidence>
<comment type="subcellular location">
    <subcellularLocation>
        <location evidence="1">Endosome membrane</location>
    </subcellularLocation>
</comment>
<dbReference type="KEGG" id="fcy:FRACYDRAFT_268097"/>
<keyword evidence="5" id="KW-0653">Protein transport</keyword>
<evidence type="ECO:0000313" key="9">
    <source>
        <dbReference type="Proteomes" id="UP000095751"/>
    </source>
</evidence>
<reference evidence="8 9" key="1">
    <citation type="submission" date="2016-09" db="EMBL/GenBank/DDBJ databases">
        <title>Extensive genetic diversity and differential bi-allelic expression allows diatom success in the polar Southern Ocean.</title>
        <authorList>
            <consortium name="DOE Joint Genome Institute"/>
            <person name="Mock T."/>
            <person name="Otillar R.P."/>
            <person name="Strauss J."/>
            <person name="Dupont C."/>
            <person name="Frickenhaus S."/>
            <person name="Maumus F."/>
            <person name="Mcmullan M."/>
            <person name="Sanges R."/>
            <person name="Schmutz J."/>
            <person name="Toseland A."/>
            <person name="Valas R."/>
            <person name="Veluchamy A."/>
            <person name="Ward B.J."/>
            <person name="Allen A."/>
            <person name="Barry K."/>
            <person name="Falciatore A."/>
            <person name="Ferrante M."/>
            <person name="Fortunato A.E."/>
            <person name="Gloeckner G."/>
            <person name="Gruber A."/>
            <person name="Hipkin R."/>
            <person name="Janech M."/>
            <person name="Kroth P."/>
            <person name="Leese F."/>
            <person name="Lindquist E."/>
            <person name="Lyon B.R."/>
            <person name="Martin J."/>
            <person name="Mayer C."/>
            <person name="Parker M."/>
            <person name="Quesneville H."/>
            <person name="Raymond J."/>
            <person name="Uhlig C."/>
            <person name="Valentin K.U."/>
            <person name="Worden A.Z."/>
            <person name="Armbrust E.V."/>
            <person name="Bowler C."/>
            <person name="Green B."/>
            <person name="Moulton V."/>
            <person name="Van Oosterhout C."/>
            <person name="Grigoriev I."/>
        </authorList>
    </citation>
    <scope>NUCLEOTIDE SEQUENCE [LARGE SCALE GENOMIC DNA]</scope>
    <source>
        <strain evidence="8 9">CCMP1102</strain>
    </source>
</reference>
<feature type="compositionally biased region" description="Low complexity" evidence="7">
    <location>
        <begin position="228"/>
        <end position="245"/>
    </location>
</feature>
<evidence type="ECO:0000256" key="4">
    <source>
        <dbReference type="ARBA" id="ARBA00022753"/>
    </source>
</evidence>
<sequence length="253" mass="27829">MGGAFSNTSSSDNNNATTTTTTKKKPEISATDRATLDLKNARDKLQRYKMKLEQDDIRIVSRAKKAKVDGNTKAALNLLKVRKMKTREVESVEQQLLNVLQMVQTINSKQNEVQVLQAMKEGKDTLQKMHEETTVEDVLTLMDDIQEQNELENEINDILQNSPQSLSIADEEAVEAELEALMMMGVGLDQQEKNSPITTTTPEKEQQLPIAPDTQPLPQAPSTKLPEATTSAATAATTTISTTTTQEKVAVAS</sequence>
<dbReference type="PANTHER" id="PTHR22761">
    <property type="entry name" value="CHARGED MULTIVESICULAR BODY PROTEIN"/>
    <property type="match status" value="1"/>
</dbReference>
<evidence type="ECO:0000256" key="6">
    <source>
        <dbReference type="ARBA" id="ARBA00023136"/>
    </source>
</evidence>
<dbReference type="AlphaFoldDB" id="A0A1E7FNW1"/>
<gene>
    <name evidence="8" type="ORF">FRACYDRAFT_268097</name>
</gene>
<evidence type="ECO:0000313" key="8">
    <source>
        <dbReference type="EMBL" id="OEU19814.1"/>
    </source>
</evidence>
<dbReference type="GO" id="GO:0005771">
    <property type="term" value="C:multivesicular body"/>
    <property type="evidence" value="ECO:0007669"/>
    <property type="project" value="TreeGrafter"/>
</dbReference>
<evidence type="ECO:0000256" key="3">
    <source>
        <dbReference type="ARBA" id="ARBA00022448"/>
    </source>
</evidence>
<dbReference type="GO" id="GO:0000815">
    <property type="term" value="C:ESCRT III complex"/>
    <property type="evidence" value="ECO:0007669"/>
    <property type="project" value="TreeGrafter"/>
</dbReference>
<proteinExistence type="inferred from homology"/>
<evidence type="ECO:0000256" key="1">
    <source>
        <dbReference type="ARBA" id="ARBA00004608"/>
    </source>
</evidence>
<dbReference type="OrthoDB" id="441172at2759"/>
<dbReference type="EMBL" id="KV784355">
    <property type="protein sequence ID" value="OEU19814.1"/>
    <property type="molecule type" value="Genomic_DNA"/>
</dbReference>
<dbReference type="GO" id="GO:0032511">
    <property type="term" value="P:late endosome to vacuole transport via multivesicular body sorting pathway"/>
    <property type="evidence" value="ECO:0007669"/>
    <property type="project" value="TreeGrafter"/>
</dbReference>
<feature type="region of interest" description="Disordered" evidence="7">
    <location>
        <begin position="1"/>
        <end position="34"/>
    </location>
</feature>
<dbReference type="InterPro" id="IPR005024">
    <property type="entry name" value="Snf7_fam"/>
</dbReference>
<dbReference type="PANTHER" id="PTHR22761:SF5">
    <property type="entry name" value="CHARGED MULTIVESICULAR BODY PROTEIN 6"/>
    <property type="match status" value="1"/>
</dbReference>
<accession>A0A1E7FNW1</accession>
<name>A0A1E7FNW1_9STRA</name>
<feature type="compositionally biased region" description="Low complexity" evidence="7">
    <location>
        <begin position="1"/>
        <end position="21"/>
    </location>
</feature>
<keyword evidence="9" id="KW-1185">Reference proteome</keyword>